<dbReference type="Gene3D" id="1.20.272.40">
    <property type="match status" value="1"/>
</dbReference>
<keyword evidence="9" id="KW-0809">Transit peptide</keyword>
<evidence type="ECO:0000256" key="2">
    <source>
        <dbReference type="ARBA" id="ARBA00001946"/>
    </source>
</evidence>
<comment type="subcellular location">
    <subcellularLocation>
        <location evidence="3">Mitochondrion</location>
    </subcellularLocation>
</comment>
<evidence type="ECO:0000256" key="10">
    <source>
        <dbReference type="ARBA" id="ARBA00023128"/>
    </source>
</evidence>
<evidence type="ECO:0000256" key="11">
    <source>
        <dbReference type="ARBA" id="ARBA00047984"/>
    </source>
</evidence>
<proteinExistence type="predicted"/>
<dbReference type="InterPro" id="IPR055206">
    <property type="entry name" value="DEXQc_SUV3"/>
</dbReference>
<dbReference type="GO" id="GO:0045025">
    <property type="term" value="C:mitochondrial degradosome"/>
    <property type="evidence" value="ECO:0007669"/>
    <property type="project" value="TreeGrafter"/>
</dbReference>
<name>A0A2K3QND2_9HYPO</name>
<dbReference type="EMBL" id="NRSZ01000166">
    <property type="protein sequence ID" value="PNY29034.1"/>
    <property type="molecule type" value="Genomic_DNA"/>
</dbReference>
<sequence length="1151" mass="128096">MRHLARAVAWRVSPQPARISRRVLSTTTTLQANRGPPRKQGQHSNKPVPHKGPASPRDESKTAAKIAARSRADSVSQGHDPKSRLRLDFTKKYTGRHGVFRSTVLHRLQVVLTQLASSQFSAAGIGEDELNRQAALFMNALDHAFSLAEQNVTRRDKNPLFWNLRDAFIMKDIKGLTKEIQYSFQSFVVRQRFSRELEDSQKRLLDFRFPHEWFPATRTMQRTIHVHVGPTNSGKTYNALKALENSTCGVYAGPLRLLATEVYQRLKAKGRPCALITGEEVRMPEDADLYFSSCTVEMVPLNTRFDVAVIDEIQMIADPERGNAWTTALLGVQAKEVHLCGEDRAVALIQALCASIGDKCVVHHYDRLSPLRTMDTAIEGDYNNLQKGDAIVAFSRLSLHVLKRNVETQTGRRCAIIYGSLPPEVRVQQAALFNDPDNDYDFIVASDAIGMGLNLEIRRVILESVTKFDGNQSRLLTYPEIKQIGGRAGRYRTAQSAVREGSASAEEAELEKVGYVTTMDHADLRNVHRAFQKKVDDIEAACIQPPAGIVERFASYFPPDTPLSFILMRIKAAATVGPRYRLNIGNDILEIADIIQDLPLTIHDRLTFCYLPVALRAEGAVDVLRALARVVAENSAGDLLSIKEIPLEFLDLNLEDYAGGAQEYLYKLESLHVAINQYVWLSYRYAGMFRSQALAFHVRSLVEEKLIQTLERLDFTEEQLENKRKNKRLQAQSRKMSKMSMEQIGEGEGAVEDLEQEHDDALIADGLRLSVPRERAERAEGLRADGAEDRTPQHVDWLIIITTDDDEALGSSLSAAMHPSAAASHKPERSTPVSGDTVRAAPYTYRAPSPPFIHVPIPQRRAGSDMDLMPSFEHVDPTQLTSTDLAVITRHTTQVARDSAISWTYEQRREAQPILDFLYLGPTSVIRDHGFLTAHGITMILVARDTRMAGSKIISLETASTTLGLAAHVLDIDGTQGMVRTFPVAVRLINDHLLAVYRAQALEGSQLGHPLSGSAAGFRRAKVLVVCESGNDRSAGIVAAYIMAMFGKKMVPTIQFISVQRFCCSFDEEMKRILQTWEDILKARHAVAQHTLAAGQPQNGATAQSGATAGAGVREKRRVDEMMDIDQDGATDLDRFTDRDAFVPFKDKTPH</sequence>
<dbReference type="InterPro" id="IPR029021">
    <property type="entry name" value="Prot-tyrosine_phosphatase-like"/>
</dbReference>
<dbReference type="Gene3D" id="1.20.58.1080">
    <property type="match status" value="1"/>
</dbReference>
<comment type="cofactor">
    <cofactor evidence="1">
        <name>Mn(2+)</name>
        <dbReference type="ChEBI" id="CHEBI:29035"/>
    </cofactor>
</comment>
<dbReference type="AlphaFoldDB" id="A0A2K3QND2"/>
<dbReference type="CDD" id="cd17913">
    <property type="entry name" value="DEXQc_Suv3"/>
    <property type="match status" value="1"/>
</dbReference>
<dbReference type="EC" id="3.6.4.13" evidence="4"/>
<dbReference type="GO" id="GO:0003724">
    <property type="term" value="F:RNA helicase activity"/>
    <property type="evidence" value="ECO:0007669"/>
    <property type="project" value="UniProtKB-EC"/>
</dbReference>
<dbReference type="InterPro" id="IPR020422">
    <property type="entry name" value="TYR_PHOSPHATASE_DUAL_dom"/>
</dbReference>
<keyword evidence="8" id="KW-0067">ATP-binding</keyword>
<dbReference type="Gene3D" id="3.40.50.300">
    <property type="entry name" value="P-loop containing nucleotide triphosphate hydrolases"/>
    <property type="match status" value="2"/>
</dbReference>
<dbReference type="PANTHER" id="PTHR12131:SF1">
    <property type="entry name" value="ATP-DEPENDENT RNA HELICASE SUPV3L1, MITOCHONDRIAL-RELATED"/>
    <property type="match status" value="1"/>
</dbReference>
<evidence type="ECO:0000313" key="14">
    <source>
        <dbReference type="EMBL" id="PNY29034.1"/>
    </source>
</evidence>
<dbReference type="InterPro" id="IPR027417">
    <property type="entry name" value="P-loop_NTPase"/>
</dbReference>
<feature type="compositionally biased region" description="Polar residues" evidence="12">
    <location>
        <begin position="23"/>
        <end position="32"/>
    </location>
</feature>
<dbReference type="InterPro" id="IPR022192">
    <property type="entry name" value="SUV3_C"/>
</dbReference>
<dbReference type="PROSITE" id="PS00018">
    <property type="entry name" value="EF_HAND_1"/>
    <property type="match status" value="1"/>
</dbReference>
<keyword evidence="15" id="KW-1185">Reference proteome</keyword>
<keyword evidence="7 14" id="KW-0347">Helicase</keyword>
<keyword evidence="5" id="KW-0547">Nucleotide-binding</keyword>
<evidence type="ECO:0000256" key="9">
    <source>
        <dbReference type="ARBA" id="ARBA00022946"/>
    </source>
</evidence>
<evidence type="ECO:0000256" key="8">
    <source>
        <dbReference type="ARBA" id="ARBA00022840"/>
    </source>
</evidence>
<dbReference type="SMART" id="SM00195">
    <property type="entry name" value="DSPc"/>
    <property type="match status" value="1"/>
</dbReference>
<feature type="region of interest" description="Disordered" evidence="12">
    <location>
        <begin position="722"/>
        <end position="746"/>
    </location>
</feature>
<keyword evidence="6" id="KW-0378">Hydrolase</keyword>
<feature type="region of interest" description="Disordered" evidence="12">
    <location>
        <begin position="816"/>
        <end position="836"/>
    </location>
</feature>
<feature type="region of interest" description="Disordered" evidence="12">
    <location>
        <begin position="20"/>
        <end position="87"/>
    </location>
</feature>
<dbReference type="CDD" id="cd18805">
    <property type="entry name" value="SF2_C_suv3"/>
    <property type="match status" value="1"/>
</dbReference>
<dbReference type="Pfam" id="PF18147">
    <property type="entry name" value="Suv3_C_1"/>
    <property type="match status" value="1"/>
</dbReference>
<dbReference type="GO" id="GO:0016787">
    <property type="term" value="F:hydrolase activity"/>
    <property type="evidence" value="ECO:0007669"/>
    <property type="project" value="UniProtKB-KW"/>
</dbReference>
<evidence type="ECO:0000256" key="12">
    <source>
        <dbReference type="SAM" id="MobiDB-lite"/>
    </source>
</evidence>
<evidence type="ECO:0000256" key="6">
    <source>
        <dbReference type="ARBA" id="ARBA00022801"/>
    </source>
</evidence>
<dbReference type="Pfam" id="PF00271">
    <property type="entry name" value="Helicase_C"/>
    <property type="match status" value="1"/>
</dbReference>
<comment type="cofactor">
    <cofactor evidence="2">
        <name>Mg(2+)</name>
        <dbReference type="ChEBI" id="CHEBI:18420"/>
    </cofactor>
</comment>
<dbReference type="OrthoDB" id="6692397at2759"/>
<dbReference type="CDD" id="cd14498">
    <property type="entry name" value="DSP"/>
    <property type="match status" value="1"/>
</dbReference>
<dbReference type="Proteomes" id="UP000236621">
    <property type="component" value="Unassembled WGS sequence"/>
</dbReference>
<feature type="region of interest" description="Disordered" evidence="12">
    <location>
        <begin position="1094"/>
        <end position="1120"/>
    </location>
</feature>
<dbReference type="Gene3D" id="3.90.190.10">
    <property type="entry name" value="Protein tyrosine phosphatase superfamily"/>
    <property type="match status" value="1"/>
</dbReference>
<dbReference type="InterPro" id="IPR001650">
    <property type="entry name" value="Helicase_C-like"/>
</dbReference>
<dbReference type="FunFam" id="3.40.50.300:FF:000957">
    <property type="entry name" value="ATP-dependent RNA helicase SUV3L, mitochondrial"/>
    <property type="match status" value="1"/>
</dbReference>
<dbReference type="InterPro" id="IPR050699">
    <property type="entry name" value="RNA-DNA_Helicase"/>
</dbReference>
<dbReference type="PANTHER" id="PTHR12131">
    <property type="entry name" value="ATP-DEPENDENT RNA AND DNA HELICASE"/>
    <property type="match status" value="1"/>
</dbReference>
<feature type="domain" description="Helicase C-terminal" evidence="13">
    <location>
        <begin position="377"/>
        <end position="539"/>
    </location>
</feature>
<comment type="caution">
    <text evidence="14">The sequence shown here is derived from an EMBL/GenBank/DDBJ whole genome shotgun (WGS) entry which is preliminary data.</text>
</comment>
<dbReference type="Pfam" id="PF12513">
    <property type="entry name" value="SUV3_C"/>
    <property type="match status" value="1"/>
</dbReference>
<accession>A0A2K3QND2</accession>
<gene>
    <name evidence="14" type="ORF">TCAP_01052</name>
</gene>
<dbReference type="InterPro" id="IPR041082">
    <property type="entry name" value="Suv3_C_1"/>
</dbReference>
<evidence type="ECO:0000256" key="1">
    <source>
        <dbReference type="ARBA" id="ARBA00001936"/>
    </source>
</evidence>
<reference evidence="14 15" key="1">
    <citation type="submission" date="2017-08" db="EMBL/GenBank/DDBJ databases">
        <title>Harnessing the power of phylogenomics to disentangle the directionality and signatures of interkingdom host jumping in the parasitic fungal genus Tolypocladium.</title>
        <authorList>
            <person name="Quandt C.A."/>
            <person name="Patterson W."/>
            <person name="Spatafora J.W."/>
        </authorList>
    </citation>
    <scope>NUCLEOTIDE SEQUENCE [LARGE SCALE GENOMIC DNA]</scope>
    <source>
        <strain evidence="14 15">CBS 113982</strain>
    </source>
</reference>
<evidence type="ECO:0000313" key="15">
    <source>
        <dbReference type="Proteomes" id="UP000236621"/>
    </source>
</evidence>
<protein>
    <recommendedName>
        <fullName evidence="4">RNA helicase</fullName>
        <ecNumber evidence="4">3.6.4.13</ecNumber>
    </recommendedName>
</protein>
<keyword evidence="10" id="KW-0496">Mitochondrion</keyword>
<evidence type="ECO:0000259" key="13">
    <source>
        <dbReference type="PROSITE" id="PS51194"/>
    </source>
</evidence>
<dbReference type="SUPFAM" id="SSF52540">
    <property type="entry name" value="P-loop containing nucleoside triphosphate hydrolases"/>
    <property type="match status" value="1"/>
</dbReference>
<feature type="compositionally biased region" description="Low complexity" evidence="12">
    <location>
        <begin position="1100"/>
        <end position="1112"/>
    </location>
</feature>
<dbReference type="Pfam" id="PF22527">
    <property type="entry name" value="DEXQc_Suv3"/>
    <property type="match status" value="1"/>
</dbReference>
<dbReference type="InterPro" id="IPR018247">
    <property type="entry name" value="EF_Hand_1_Ca_BS"/>
</dbReference>
<dbReference type="InterPro" id="IPR044774">
    <property type="entry name" value="Suv3_DEXQc"/>
</dbReference>
<dbReference type="STRING" id="45235.A0A2K3QND2"/>
<dbReference type="SUPFAM" id="SSF52799">
    <property type="entry name" value="(Phosphotyrosine protein) phosphatases II"/>
    <property type="match status" value="1"/>
</dbReference>
<dbReference type="GO" id="GO:0005524">
    <property type="term" value="F:ATP binding"/>
    <property type="evidence" value="ECO:0007669"/>
    <property type="project" value="UniProtKB-KW"/>
</dbReference>
<dbReference type="PROSITE" id="PS51194">
    <property type="entry name" value="HELICASE_CTER"/>
    <property type="match status" value="1"/>
</dbReference>
<dbReference type="FunFam" id="3.40.50.300:FF:000269">
    <property type="entry name" value="ATP-dependent RNA helicase SUPV3L1, mitochondrial"/>
    <property type="match status" value="1"/>
</dbReference>
<evidence type="ECO:0000256" key="7">
    <source>
        <dbReference type="ARBA" id="ARBA00022806"/>
    </source>
</evidence>
<evidence type="ECO:0000256" key="3">
    <source>
        <dbReference type="ARBA" id="ARBA00004173"/>
    </source>
</evidence>
<evidence type="ECO:0000256" key="4">
    <source>
        <dbReference type="ARBA" id="ARBA00012552"/>
    </source>
</evidence>
<evidence type="ECO:0000256" key="5">
    <source>
        <dbReference type="ARBA" id="ARBA00022741"/>
    </source>
</evidence>
<comment type="catalytic activity">
    <reaction evidence="11">
        <text>ATP + H2O = ADP + phosphate + H(+)</text>
        <dbReference type="Rhea" id="RHEA:13065"/>
        <dbReference type="ChEBI" id="CHEBI:15377"/>
        <dbReference type="ChEBI" id="CHEBI:15378"/>
        <dbReference type="ChEBI" id="CHEBI:30616"/>
        <dbReference type="ChEBI" id="CHEBI:43474"/>
        <dbReference type="ChEBI" id="CHEBI:456216"/>
        <dbReference type="EC" id="3.6.4.13"/>
    </reaction>
</comment>
<dbReference type="SMART" id="SM00490">
    <property type="entry name" value="HELICc"/>
    <property type="match status" value="1"/>
</dbReference>
<organism evidence="14 15">
    <name type="scientific">Tolypocladium capitatum</name>
    <dbReference type="NCBI Taxonomy" id="45235"/>
    <lineage>
        <taxon>Eukaryota</taxon>
        <taxon>Fungi</taxon>
        <taxon>Dikarya</taxon>
        <taxon>Ascomycota</taxon>
        <taxon>Pezizomycotina</taxon>
        <taxon>Sordariomycetes</taxon>
        <taxon>Hypocreomycetidae</taxon>
        <taxon>Hypocreales</taxon>
        <taxon>Ophiocordycipitaceae</taxon>
        <taxon>Tolypocladium</taxon>
    </lineage>
</organism>
<dbReference type="GO" id="GO:0000965">
    <property type="term" value="P:mitochondrial RNA 3'-end processing"/>
    <property type="evidence" value="ECO:0007669"/>
    <property type="project" value="TreeGrafter"/>
</dbReference>